<evidence type="ECO:0000256" key="7">
    <source>
        <dbReference type="HAMAP-Rule" id="MF_00173"/>
    </source>
</evidence>
<dbReference type="HAMAP" id="MF_00173">
    <property type="entry name" value="Arg_repressor"/>
    <property type="match status" value="1"/>
</dbReference>
<dbReference type="PANTHER" id="PTHR34471">
    <property type="entry name" value="ARGININE REPRESSOR"/>
    <property type="match status" value="1"/>
</dbReference>
<sequence>MNKEERQKIIRKLITQNTIETQDELLDLLRKNGVKATQSTISRDARELYIVKTYQENGKIKYSIIDQDLQKNSEKKLRESLQESLKKIESVGFIVLIHTENGLADVITNYIDEVNYKEIAGTIAGSDTIIIITHSDKVAQNFVRKIEMLYRS</sequence>
<dbReference type="Gene3D" id="1.10.10.10">
    <property type="entry name" value="Winged helix-like DNA-binding domain superfamily/Winged helix DNA-binding domain"/>
    <property type="match status" value="1"/>
</dbReference>
<evidence type="ECO:0000313" key="12">
    <source>
        <dbReference type="Proteomes" id="UP000664632"/>
    </source>
</evidence>
<evidence type="ECO:0000313" key="11">
    <source>
        <dbReference type="EMBL" id="MBO0439708.1"/>
    </source>
</evidence>
<dbReference type="SUPFAM" id="SSF55252">
    <property type="entry name" value="C-terminal domain of arginine repressor"/>
    <property type="match status" value="1"/>
</dbReference>
<comment type="function">
    <text evidence="7">Regulates arginine biosynthesis genes.</text>
</comment>
<comment type="caution">
    <text evidence="11">The sequence shown here is derived from an EMBL/GenBank/DDBJ whole genome shotgun (WGS) entry which is preliminary data.</text>
</comment>
<dbReference type="InterPro" id="IPR020900">
    <property type="entry name" value="Arg_repress_DNA-bd"/>
</dbReference>
<keyword evidence="6 7" id="KW-0804">Transcription</keyword>
<feature type="domain" description="Arginine repressor C-terminal" evidence="10">
    <location>
        <begin position="81"/>
        <end position="147"/>
    </location>
</feature>
<evidence type="ECO:0000256" key="5">
    <source>
        <dbReference type="ARBA" id="ARBA00023125"/>
    </source>
</evidence>
<evidence type="ECO:0000256" key="6">
    <source>
        <dbReference type="ARBA" id="ARBA00023163"/>
    </source>
</evidence>
<keyword evidence="12" id="KW-1185">Reference proteome</keyword>
<evidence type="ECO:0000256" key="2">
    <source>
        <dbReference type="ARBA" id="ARBA00008316"/>
    </source>
</evidence>
<evidence type="ECO:0000256" key="8">
    <source>
        <dbReference type="NCBIfam" id="TIGR01529"/>
    </source>
</evidence>
<comment type="similarity">
    <text evidence="2 7">Belongs to the ArgR family.</text>
</comment>
<dbReference type="RefSeq" id="WP_207111790.1">
    <property type="nucleotide sequence ID" value="NZ_JAFLWD010000009.1"/>
</dbReference>
<keyword evidence="3 7" id="KW-0963">Cytoplasm</keyword>
<evidence type="ECO:0000256" key="3">
    <source>
        <dbReference type="ARBA" id="ARBA00022490"/>
    </source>
</evidence>
<dbReference type="Pfam" id="PF02863">
    <property type="entry name" value="Arg_repressor_C"/>
    <property type="match status" value="1"/>
</dbReference>
<dbReference type="EMBL" id="JAFLWD010000009">
    <property type="protein sequence ID" value="MBO0439708.1"/>
    <property type="molecule type" value="Genomic_DNA"/>
</dbReference>
<keyword evidence="4 7" id="KW-0805">Transcription regulation</keyword>
<dbReference type="InterPro" id="IPR001669">
    <property type="entry name" value="Arg_repress"/>
</dbReference>
<dbReference type="NCBIfam" id="TIGR01529">
    <property type="entry name" value="argR_whole"/>
    <property type="match status" value="1"/>
</dbReference>
<name>A0ABS3GWR3_9ENTE</name>
<dbReference type="Gene3D" id="3.30.1360.40">
    <property type="match status" value="1"/>
</dbReference>
<organism evidence="11 12">
    <name type="scientific">Candidatus Enterococcus ikei</name>
    <dbReference type="NCBI Taxonomy" id="2815326"/>
    <lineage>
        <taxon>Bacteria</taxon>
        <taxon>Bacillati</taxon>
        <taxon>Bacillota</taxon>
        <taxon>Bacilli</taxon>
        <taxon>Lactobacillales</taxon>
        <taxon>Enterococcaceae</taxon>
        <taxon>Enterococcus</taxon>
    </lineage>
</organism>
<proteinExistence type="inferred from homology"/>
<dbReference type="InterPro" id="IPR020899">
    <property type="entry name" value="Arg_repress_C"/>
</dbReference>
<evidence type="ECO:0000259" key="10">
    <source>
        <dbReference type="Pfam" id="PF02863"/>
    </source>
</evidence>
<comment type="pathway">
    <text evidence="7">Amino-acid biosynthesis; L-arginine biosynthesis [regulation].</text>
</comment>
<accession>A0ABS3GWR3</accession>
<dbReference type="InterPro" id="IPR036251">
    <property type="entry name" value="Arg_repress_C_sf"/>
</dbReference>
<keyword evidence="7" id="KW-0678">Repressor</keyword>
<dbReference type="Proteomes" id="UP000664632">
    <property type="component" value="Unassembled WGS sequence"/>
</dbReference>
<dbReference type="InterPro" id="IPR036390">
    <property type="entry name" value="WH_DNA-bd_sf"/>
</dbReference>
<protein>
    <recommendedName>
        <fullName evidence="7 8">Arginine repressor</fullName>
    </recommendedName>
</protein>
<feature type="domain" description="Arginine repressor DNA-binding" evidence="9">
    <location>
        <begin position="1"/>
        <end position="67"/>
    </location>
</feature>
<dbReference type="Pfam" id="PF01316">
    <property type="entry name" value="Arg_repressor"/>
    <property type="match status" value="1"/>
</dbReference>
<dbReference type="SUPFAM" id="SSF46785">
    <property type="entry name" value="Winged helix' DNA-binding domain"/>
    <property type="match status" value="1"/>
</dbReference>
<reference evidence="11 12" key="1">
    <citation type="submission" date="2021-03" db="EMBL/GenBank/DDBJ databases">
        <title>Enterococcal diversity collection.</title>
        <authorList>
            <person name="Gilmore M.S."/>
            <person name="Schwartzman J."/>
            <person name="Van Tyne D."/>
            <person name="Martin M."/>
            <person name="Earl A.M."/>
            <person name="Manson A.L."/>
            <person name="Straub T."/>
            <person name="Salamzade R."/>
            <person name="Saavedra J."/>
            <person name="Lebreton F."/>
            <person name="Prichula J."/>
            <person name="Schaufler K."/>
            <person name="Gaca A."/>
            <person name="Sgardioli B."/>
            <person name="Wagenaar J."/>
            <person name="Strong T."/>
        </authorList>
    </citation>
    <scope>NUCLEOTIDE SEQUENCE [LARGE SCALE GENOMIC DNA]</scope>
    <source>
        <strain evidence="11 12">DIV0869a</strain>
    </source>
</reference>
<dbReference type="PANTHER" id="PTHR34471:SF1">
    <property type="entry name" value="ARGININE REPRESSOR"/>
    <property type="match status" value="1"/>
</dbReference>
<keyword evidence="7" id="KW-0055">Arginine biosynthesis</keyword>
<evidence type="ECO:0000259" key="9">
    <source>
        <dbReference type="Pfam" id="PF01316"/>
    </source>
</evidence>
<evidence type="ECO:0000256" key="4">
    <source>
        <dbReference type="ARBA" id="ARBA00023015"/>
    </source>
</evidence>
<keyword evidence="7" id="KW-0028">Amino-acid biosynthesis</keyword>
<evidence type="ECO:0000256" key="1">
    <source>
        <dbReference type="ARBA" id="ARBA00004496"/>
    </source>
</evidence>
<gene>
    <name evidence="7 11" type="primary">argR</name>
    <name evidence="11" type="ORF">JZO69_05015</name>
</gene>
<dbReference type="PRINTS" id="PR01467">
    <property type="entry name" value="ARGREPRESSOR"/>
</dbReference>
<comment type="subcellular location">
    <subcellularLocation>
        <location evidence="1 7">Cytoplasm</location>
    </subcellularLocation>
</comment>
<keyword evidence="5 7" id="KW-0238">DNA-binding</keyword>
<dbReference type="InterPro" id="IPR036388">
    <property type="entry name" value="WH-like_DNA-bd_sf"/>
</dbReference>